<keyword evidence="2" id="KW-1185">Reference proteome</keyword>
<reference evidence="1 2" key="1">
    <citation type="submission" date="2021-06" db="EMBL/GenBank/DDBJ databases">
        <title>Caerostris extrusa draft genome.</title>
        <authorList>
            <person name="Kono N."/>
            <person name="Arakawa K."/>
        </authorList>
    </citation>
    <scope>NUCLEOTIDE SEQUENCE [LARGE SCALE GENOMIC DNA]</scope>
</reference>
<proteinExistence type="predicted"/>
<gene>
    <name evidence="1" type="ORF">CEXT_130331</name>
</gene>
<sequence length="85" mass="9708">MSTAVWSGITKAISKWSAKVSHFEISHYKRLTPQDLLPHISKATFEIHIRENPFPSSPTPPPLLNRCRRPLGQDFGSSVQRLTRR</sequence>
<dbReference type="AlphaFoldDB" id="A0AAV4PIM6"/>
<organism evidence="1 2">
    <name type="scientific">Caerostris extrusa</name>
    <name type="common">Bark spider</name>
    <name type="synonym">Caerostris bankana</name>
    <dbReference type="NCBI Taxonomy" id="172846"/>
    <lineage>
        <taxon>Eukaryota</taxon>
        <taxon>Metazoa</taxon>
        <taxon>Ecdysozoa</taxon>
        <taxon>Arthropoda</taxon>
        <taxon>Chelicerata</taxon>
        <taxon>Arachnida</taxon>
        <taxon>Araneae</taxon>
        <taxon>Araneomorphae</taxon>
        <taxon>Entelegynae</taxon>
        <taxon>Araneoidea</taxon>
        <taxon>Araneidae</taxon>
        <taxon>Caerostris</taxon>
    </lineage>
</organism>
<evidence type="ECO:0000313" key="2">
    <source>
        <dbReference type="Proteomes" id="UP001054945"/>
    </source>
</evidence>
<accession>A0AAV4PIM6</accession>
<dbReference type="EMBL" id="BPLR01004751">
    <property type="protein sequence ID" value="GIX97192.1"/>
    <property type="molecule type" value="Genomic_DNA"/>
</dbReference>
<dbReference type="Proteomes" id="UP001054945">
    <property type="component" value="Unassembled WGS sequence"/>
</dbReference>
<protein>
    <submittedName>
        <fullName evidence="1">Uncharacterized protein</fullName>
    </submittedName>
</protein>
<evidence type="ECO:0000313" key="1">
    <source>
        <dbReference type="EMBL" id="GIX97192.1"/>
    </source>
</evidence>
<comment type="caution">
    <text evidence="1">The sequence shown here is derived from an EMBL/GenBank/DDBJ whole genome shotgun (WGS) entry which is preliminary data.</text>
</comment>
<name>A0AAV4PIM6_CAEEX</name>